<dbReference type="InterPro" id="IPR016181">
    <property type="entry name" value="Acyl_CoA_acyltransferase"/>
</dbReference>
<sequence>MVNIEDFQLKPISYDELNIILQWRNSKRVRSLMYTDHQIDWEEHYQWFNKINKDPKKMVFVLYDKNKSLGIVSFSNINKDHSRCEWGFYIGDETAPKGSGTIMGILALDKIFNEVGLNKVCSQVFQDNTKSLGYHQKLGFEIEGKLIDHVQKNNRFIDVIQMALFAKKWVDVRPVLLHQLGGG</sequence>
<feature type="domain" description="N-acetyltransferase" evidence="1">
    <location>
        <begin position="7"/>
        <end position="167"/>
    </location>
</feature>
<dbReference type="InterPro" id="IPR000182">
    <property type="entry name" value="GNAT_dom"/>
</dbReference>
<evidence type="ECO:0000259" key="1">
    <source>
        <dbReference type="PROSITE" id="PS51186"/>
    </source>
</evidence>
<dbReference type="PANTHER" id="PTHR43415:SF3">
    <property type="entry name" value="GNAT-FAMILY ACETYLTRANSFERASE"/>
    <property type="match status" value="1"/>
</dbReference>
<dbReference type="PROSITE" id="PS51186">
    <property type="entry name" value="GNAT"/>
    <property type="match status" value="1"/>
</dbReference>
<dbReference type="Gene3D" id="3.40.630.30">
    <property type="match status" value="1"/>
</dbReference>
<protein>
    <submittedName>
        <fullName evidence="2">UDP-4-amino-4, 6-dideoxy-N-acetyl-beta-L-altrosamine N-acetyltransferase</fullName>
        <ecNumber evidence="2">2.3.1.202</ecNumber>
    </submittedName>
</protein>
<name>A0ABW4W6H8_9BACI</name>
<organism evidence="2 3">
    <name type="scientific">Ornithinibacillus salinisoli</name>
    <dbReference type="NCBI Taxonomy" id="1848459"/>
    <lineage>
        <taxon>Bacteria</taxon>
        <taxon>Bacillati</taxon>
        <taxon>Bacillota</taxon>
        <taxon>Bacilli</taxon>
        <taxon>Bacillales</taxon>
        <taxon>Bacillaceae</taxon>
        <taxon>Ornithinibacillus</taxon>
    </lineage>
</organism>
<dbReference type="Proteomes" id="UP001597383">
    <property type="component" value="Unassembled WGS sequence"/>
</dbReference>
<keyword evidence="2" id="KW-0012">Acyltransferase</keyword>
<keyword evidence="3" id="KW-1185">Reference proteome</keyword>
<dbReference type="GO" id="GO:0016746">
    <property type="term" value="F:acyltransferase activity"/>
    <property type="evidence" value="ECO:0007669"/>
    <property type="project" value="UniProtKB-KW"/>
</dbReference>
<evidence type="ECO:0000313" key="3">
    <source>
        <dbReference type="Proteomes" id="UP001597383"/>
    </source>
</evidence>
<proteinExistence type="predicted"/>
<dbReference type="PANTHER" id="PTHR43415">
    <property type="entry name" value="SPERMIDINE N(1)-ACETYLTRANSFERASE"/>
    <property type="match status" value="1"/>
</dbReference>
<dbReference type="InterPro" id="IPR020036">
    <property type="entry name" value="PseH"/>
</dbReference>
<dbReference type="EMBL" id="JBHUHQ010000041">
    <property type="protein sequence ID" value="MFD2046676.1"/>
    <property type="molecule type" value="Genomic_DNA"/>
</dbReference>
<accession>A0ABW4W6H8</accession>
<reference evidence="3" key="1">
    <citation type="journal article" date="2019" name="Int. J. Syst. Evol. Microbiol.">
        <title>The Global Catalogue of Microorganisms (GCM) 10K type strain sequencing project: providing services to taxonomists for standard genome sequencing and annotation.</title>
        <authorList>
            <consortium name="The Broad Institute Genomics Platform"/>
            <consortium name="The Broad Institute Genome Sequencing Center for Infectious Disease"/>
            <person name="Wu L."/>
            <person name="Ma J."/>
        </authorList>
    </citation>
    <scope>NUCLEOTIDE SEQUENCE [LARGE SCALE GENOMIC DNA]</scope>
    <source>
        <strain evidence="3">R28</strain>
    </source>
</reference>
<comment type="caution">
    <text evidence="2">The sequence shown here is derived from an EMBL/GenBank/DDBJ whole genome shotgun (WGS) entry which is preliminary data.</text>
</comment>
<dbReference type="NCBIfam" id="TIGR03585">
    <property type="entry name" value="PseH"/>
    <property type="match status" value="1"/>
</dbReference>
<dbReference type="SUPFAM" id="SSF55729">
    <property type="entry name" value="Acyl-CoA N-acyltransferases (Nat)"/>
    <property type="match status" value="1"/>
</dbReference>
<dbReference type="Pfam" id="PF13302">
    <property type="entry name" value="Acetyltransf_3"/>
    <property type="match status" value="1"/>
</dbReference>
<dbReference type="EC" id="2.3.1.202" evidence="2"/>
<evidence type="ECO:0000313" key="2">
    <source>
        <dbReference type="EMBL" id="MFD2046676.1"/>
    </source>
</evidence>
<gene>
    <name evidence="2" type="primary">pseH</name>
    <name evidence="2" type="ORF">ACFSJF_20630</name>
</gene>
<keyword evidence="2" id="KW-0808">Transferase</keyword>
<dbReference type="RefSeq" id="WP_377558729.1">
    <property type="nucleotide sequence ID" value="NZ_JBHUHQ010000041.1"/>
</dbReference>